<keyword evidence="2" id="KW-1185">Reference proteome</keyword>
<comment type="caution">
    <text evidence="1">The sequence shown here is derived from an EMBL/GenBank/DDBJ whole genome shotgun (WGS) entry which is preliminary data.</text>
</comment>
<reference evidence="1" key="1">
    <citation type="submission" date="2020-09" db="EMBL/GenBank/DDBJ databases">
        <authorList>
            <person name="Kim M.K."/>
        </authorList>
    </citation>
    <scope>NUCLEOTIDE SEQUENCE</scope>
    <source>
        <strain evidence="1">BT664</strain>
    </source>
</reference>
<dbReference type="AlphaFoldDB" id="A0A927BEM5"/>
<name>A0A927BEM5_9BACT</name>
<dbReference type="Proteomes" id="UP000612233">
    <property type="component" value="Unassembled WGS sequence"/>
</dbReference>
<dbReference type="RefSeq" id="WP_191005440.1">
    <property type="nucleotide sequence ID" value="NZ_JACXAD010000012.1"/>
</dbReference>
<protein>
    <submittedName>
        <fullName evidence="1">Uncharacterized protein</fullName>
    </submittedName>
</protein>
<organism evidence="1 2">
    <name type="scientific">Hymenobacter montanus</name>
    <dbReference type="NCBI Taxonomy" id="2771359"/>
    <lineage>
        <taxon>Bacteria</taxon>
        <taxon>Pseudomonadati</taxon>
        <taxon>Bacteroidota</taxon>
        <taxon>Cytophagia</taxon>
        <taxon>Cytophagales</taxon>
        <taxon>Hymenobacteraceae</taxon>
        <taxon>Hymenobacter</taxon>
    </lineage>
</organism>
<sequence>MIRLNRPAVAPAALSAPAVQRYLAAYANYQANPTATTAPDRPNGYRSSDLLTAFDEHFYAKCYLTEQKFASSWEMDVDHFVPFADDPSRVFDWNNLLPIAHKANLLRDKRLPPGGLLDPCSATEDVENDICYTLAAMGEKPGFKAKDPTNQKAVNTAALLDKVHNGTGSANGEASTRELRYLIEKRYKELLLAWGEYNRARAEDDAQEIA</sequence>
<proteinExistence type="predicted"/>
<accession>A0A927BEM5</accession>
<evidence type="ECO:0000313" key="2">
    <source>
        <dbReference type="Proteomes" id="UP000612233"/>
    </source>
</evidence>
<evidence type="ECO:0000313" key="1">
    <source>
        <dbReference type="EMBL" id="MBD2768632.1"/>
    </source>
</evidence>
<gene>
    <name evidence="1" type="ORF">IC235_12110</name>
</gene>
<dbReference type="EMBL" id="JACXAD010000012">
    <property type="protein sequence ID" value="MBD2768632.1"/>
    <property type="molecule type" value="Genomic_DNA"/>
</dbReference>